<dbReference type="GO" id="GO:0005737">
    <property type="term" value="C:cytoplasm"/>
    <property type="evidence" value="ECO:0007669"/>
    <property type="project" value="TreeGrafter"/>
</dbReference>
<dbReference type="EMBL" id="SESI01000002">
    <property type="protein sequence ID" value="TQQ80447.1"/>
    <property type="molecule type" value="Genomic_DNA"/>
</dbReference>
<evidence type="ECO:0000313" key="3">
    <source>
        <dbReference type="Proteomes" id="UP000315385"/>
    </source>
</evidence>
<dbReference type="SUPFAM" id="SSF56300">
    <property type="entry name" value="Metallo-dependent phosphatases"/>
    <property type="match status" value="1"/>
</dbReference>
<dbReference type="InterPro" id="IPR024654">
    <property type="entry name" value="Calcineurin-like_PHP_lpxH"/>
</dbReference>
<dbReference type="InterPro" id="IPR011152">
    <property type="entry name" value="Pesterase_MJ0912"/>
</dbReference>
<reference evidence="2 3" key="1">
    <citation type="submission" date="2019-02" db="EMBL/GenBank/DDBJ databases">
        <title>Halonotius sp. a new haloqrchaeon isolated from saline water.</title>
        <authorList>
            <person name="Duran-Viseras A."/>
            <person name="Sanchez-Porro C."/>
            <person name="Ventosa A."/>
        </authorList>
    </citation>
    <scope>NUCLEOTIDE SEQUENCE [LARGE SCALE GENOMIC DNA]</scope>
    <source>
        <strain evidence="2 3">F9-27</strain>
    </source>
</reference>
<comment type="caution">
    <text evidence="2">The sequence shown here is derived from an EMBL/GenBank/DDBJ whole genome shotgun (WGS) entry which is preliminary data.</text>
</comment>
<dbReference type="RefSeq" id="WP_142443560.1">
    <property type="nucleotide sequence ID" value="NZ_SESI01000002.1"/>
</dbReference>
<dbReference type="Gene3D" id="3.60.21.10">
    <property type="match status" value="1"/>
</dbReference>
<sequence>MRYGVVADIHGNLPAFEAVIDAMPAVDRWLCAGDVVGYNPWPAECVDRVRELDAATVMGNHDRAVASDTGFRFNSMAAAGVTYARDALDEDALAWLDRLPDRRTVADGEILIVHGHPENPDRYTYPDEFEPGMLEDNARVTITGHTHVQGVREFDEGVVMNPGSVGQPRDGDPEAAFAVLDIDEGDDGGGTAAIDVETHRVAYDIDRVVDAVEEAGLPEKIGTRLRSGR</sequence>
<dbReference type="Pfam" id="PF12850">
    <property type="entry name" value="Metallophos_2"/>
    <property type="match status" value="1"/>
</dbReference>
<evidence type="ECO:0000259" key="1">
    <source>
        <dbReference type="Pfam" id="PF12850"/>
    </source>
</evidence>
<gene>
    <name evidence="2" type="ORF">EWF95_08130</name>
</gene>
<accession>A0A544QNF4</accession>
<dbReference type="PANTHER" id="PTHR42850">
    <property type="entry name" value="METALLOPHOSPHOESTERASE"/>
    <property type="match status" value="1"/>
</dbReference>
<name>A0A544QNF4_9EURY</name>
<dbReference type="Proteomes" id="UP000315385">
    <property type="component" value="Unassembled WGS sequence"/>
</dbReference>
<keyword evidence="3" id="KW-1185">Reference proteome</keyword>
<feature type="domain" description="Calcineurin-like phosphoesterase" evidence="1">
    <location>
        <begin position="1"/>
        <end position="184"/>
    </location>
</feature>
<evidence type="ECO:0000313" key="2">
    <source>
        <dbReference type="EMBL" id="TQQ80447.1"/>
    </source>
</evidence>
<dbReference type="PANTHER" id="PTHR42850:SF2">
    <property type="entry name" value="BLL5683 PROTEIN"/>
    <property type="match status" value="1"/>
</dbReference>
<dbReference type="AlphaFoldDB" id="A0A544QNF4"/>
<protein>
    <submittedName>
        <fullName evidence="2">Metallophosphoesterase</fullName>
    </submittedName>
</protein>
<proteinExistence type="predicted"/>
<dbReference type="InterPro" id="IPR029052">
    <property type="entry name" value="Metallo-depent_PP-like"/>
</dbReference>
<dbReference type="PIRSF" id="PIRSF000883">
    <property type="entry name" value="Pesterase_MJ0912"/>
    <property type="match status" value="1"/>
</dbReference>
<dbReference type="InterPro" id="IPR050126">
    <property type="entry name" value="Ap4A_hydrolase"/>
</dbReference>
<organism evidence="2 3">
    <name type="scientific">Halonotius roseus</name>
    <dbReference type="NCBI Taxonomy" id="2511997"/>
    <lineage>
        <taxon>Archaea</taxon>
        <taxon>Methanobacteriati</taxon>
        <taxon>Methanobacteriota</taxon>
        <taxon>Stenosarchaea group</taxon>
        <taxon>Halobacteria</taxon>
        <taxon>Halobacteriales</taxon>
        <taxon>Haloferacaceae</taxon>
        <taxon>Halonotius</taxon>
    </lineage>
</organism>
<dbReference type="OrthoDB" id="9937at2157"/>
<dbReference type="GO" id="GO:0016791">
    <property type="term" value="F:phosphatase activity"/>
    <property type="evidence" value="ECO:0007669"/>
    <property type="project" value="TreeGrafter"/>
</dbReference>